<dbReference type="Proteomes" id="UP000005633">
    <property type="component" value="Chromosome"/>
</dbReference>
<dbReference type="GO" id="GO:0016887">
    <property type="term" value="F:ATP hydrolysis activity"/>
    <property type="evidence" value="ECO:0007669"/>
    <property type="project" value="InterPro"/>
</dbReference>
<proteinExistence type="predicted"/>
<dbReference type="KEGG" id="dsu:Dsui_0175"/>
<evidence type="ECO:0000259" key="2">
    <source>
        <dbReference type="Pfam" id="PF13476"/>
    </source>
</evidence>
<dbReference type="EMBL" id="CP003153">
    <property type="protein sequence ID" value="AEV24595.1"/>
    <property type="molecule type" value="Genomic_DNA"/>
</dbReference>
<dbReference type="Gene3D" id="3.40.50.300">
    <property type="entry name" value="P-loop containing nucleotide triphosphate hydrolases"/>
    <property type="match status" value="1"/>
</dbReference>
<dbReference type="GO" id="GO:0006302">
    <property type="term" value="P:double-strand break repair"/>
    <property type="evidence" value="ECO:0007669"/>
    <property type="project" value="InterPro"/>
</dbReference>
<evidence type="ECO:0000256" key="1">
    <source>
        <dbReference type="SAM" id="Coils"/>
    </source>
</evidence>
<organism evidence="3 4">
    <name type="scientific">Azospira oryzae (strain ATCC BAA-33 / DSM 13638 / PS)</name>
    <name type="common">Dechlorosoma suillum</name>
    <dbReference type="NCBI Taxonomy" id="640081"/>
    <lineage>
        <taxon>Bacteria</taxon>
        <taxon>Pseudomonadati</taxon>
        <taxon>Pseudomonadota</taxon>
        <taxon>Betaproteobacteria</taxon>
        <taxon>Rhodocyclales</taxon>
        <taxon>Rhodocyclaceae</taxon>
        <taxon>Azospira</taxon>
    </lineage>
</organism>
<dbReference type="AlphaFoldDB" id="G8QM79"/>
<feature type="domain" description="Rad50/SbcC-type AAA" evidence="2">
    <location>
        <begin position="10"/>
        <end position="66"/>
    </location>
</feature>
<gene>
    <name evidence="3" type="ordered locus">Dsui_0175</name>
</gene>
<dbReference type="Pfam" id="PF13476">
    <property type="entry name" value="AAA_23"/>
    <property type="match status" value="1"/>
</dbReference>
<dbReference type="InterPro" id="IPR038729">
    <property type="entry name" value="Rad50/SbcC_AAA"/>
</dbReference>
<keyword evidence="1" id="KW-0175">Coiled coil</keyword>
<dbReference type="STRING" id="640081.Dsui_0175"/>
<dbReference type="InterPro" id="IPR027417">
    <property type="entry name" value="P-loop_NTPase"/>
</dbReference>
<dbReference type="HOGENOM" id="CLU_469177_0_0_4"/>
<name>G8QM79_AZOOP</name>
<dbReference type="eggNOG" id="COG0419">
    <property type="taxonomic scope" value="Bacteria"/>
</dbReference>
<evidence type="ECO:0000313" key="3">
    <source>
        <dbReference type="EMBL" id="AEV24595.1"/>
    </source>
</evidence>
<dbReference type="RefSeq" id="WP_014235297.1">
    <property type="nucleotide sequence ID" value="NC_016616.1"/>
</dbReference>
<dbReference type="PANTHER" id="PTHR32114:SF2">
    <property type="entry name" value="ABC TRANSPORTER ABCH.3"/>
    <property type="match status" value="1"/>
</dbReference>
<protein>
    <recommendedName>
        <fullName evidence="2">Rad50/SbcC-type AAA domain-containing protein</fullName>
    </recommendedName>
</protein>
<evidence type="ECO:0000313" key="4">
    <source>
        <dbReference type="Proteomes" id="UP000005633"/>
    </source>
</evidence>
<feature type="coiled-coil region" evidence="1">
    <location>
        <begin position="372"/>
        <end position="402"/>
    </location>
</feature>
<dbReference type="SUPFAM" id="SSF52540">
    <property type="entry name" value="P-loop containing nucleoside triphosphate hydrolases"/>
    <property type="match status" value="1"/>
</dbReference>
<accession>G8QM79</accession>
<reference evidence="3 4" key="1">
    <citation type="journal article" date="2012" name="J. Bacteriol.">
        <title>Complete genome sequence of the anaerobic perchlorate-reducing bacterium Azospira suillum strain PS.</title>
        <authorList>
            <person name="Byrne-Bailey K.G."/>
            <person name="Coates J.D."/>
        </authorList>
    </citation>
    <scope>NUCLEOTIDE SEQUENCE [LARGE SCALE GENOMIC DNA]</scope>
    <source>
        <strain evidence="4">ATCC BAA-33 / DSM 13638 / PS</strain>
    </source>
</reference>
<feature type="coiled-coil region" evidence="1">
    <location>
        <begin position="209"/>
        <end position="284"/>
    </location>
</feature>
<sequence length="602" mass="65003">MKITHIQASNVLGARAVDVQLVKPVALFAGKNGAGKSSLQEAVRMALTGETVRVGLKKDYGALVTEGQESGFVEVATADTAYSVVLPSGKGIHCESPELPFVLDAQRFARLDDKERRAFLYGLMGVKMDVGSITSRMLDSDCDAKKVEQIAPFLRAGFDAAQKEAAAKARDAKASWKTITGGETWGKDKAAKWQPAPLPADAEKAGSRHENAVAKMKEVDQALGAAQQELGAARAKVQSRQQLAAQREDLAEKAGRIDRIKAKLERDEADVAEWTQKVEATRAKTGAAPVNPKAPGEFLLRGLASVTDGFLSVARSFPDPFDESLINRAETHLAEYKKLHGWPHKKGGAPDPEAVAKLPEYERALALVQSAVANDKRDLAAAEQAAAKLKELDEQAAEAIDLEPLQAKVAELTDKRDGWRADADKYRATAEQAARRQAVIDQAAALHADVLAWTDIADALAPDGIPGEILAEALGPINDRLHVSAGFAEWEQVVIHSDMRITYGLRDYALVSESEKWRVDAMIAEAVSFLAGVKLLVLDRFDVLDLKGREDLLYWLDGMALDGEVETALIFGTLKALPAQLPETVCAHWIDNGTAGQMKEAA</sequence>
<dbReference type="OrthoDB" id="9815944at2"/>
<dbReference type="PANTHER" id="PTHR32114">
    <property type="entry name" value="ABC TRANSPORTER ABCH.3"/>
    <property type="match status" value="1"/>
</dbReference>